<dbReference type="PROSITE" id="PS50111">
    <property type="entry name" value="CHEMOTAXIS_TRANSDUC_2"/>
    <property type="match status" value="1"/>
</dbReference>
<dbReference type="Proteomes" id="UP000502179">
    <property type="component" value="Chromosome"/>
</dbReference>
<gene>
    <name evidence="3" type="ORF">G4V39_10175</name>
</gene>
<dbReference type="SMART" id="SM00304">
    <property type="entry name" value="HAMP"/>
    <property type="match status" value="1"/>
</dbReference>
<accession>A0A6G7PYF7</accession>
<dbReference type="SUPFAM" id="SSF58104">
    <property type="entry name" value="Methyl-accepting chemotaxis protein (MCP) signaling domain"/>
    <property type="match status" value="1"/>
</dbReference>
<dbReference type="PROSITE" id="PS50885">
    <property type="entry name" value="HAMP"/>
    <property type="match status" value="1"/>
</dbReference>
<dbReference type="InterPro" id="IPR004089">
    <property type="entry name" value="MCPsignal_dom"/>
</dbReference>
<keyword evidence="1" id="KW-0807">Transducer</keyword>
<dbReference type="Gene3D" id="1.10.287.950">
    <property type="entry name" value="Methyl-accepting chemotaxis protein"/>
    <property type="match status" value="1"/>
</dbReference>
<evidence type="ECO:0000313" key="4">
    <source>
        <dbReference type="Proteomes" id="UP000502179"/>
    </source>
</evidence>
<reference evidence="3 4" key="1">
    <citation type="submission" date="2020-02" db="EMBL/GenBank/DDBJ databases">
        <title>Genome analysis of Thermosulfuriphilus ammonigenes ST65T, an anaerobic thermophilic chemolithoautotrophic bacterium isolated from a deep-sea hydrothermal vent.</title>
        <authorList>
            <person name="Slobodkina G."/>
            <person name="Allioux M."/>
            <person name="Merkel A."/>
            <person name="Alain K."/>
            <person name="Jebbar M."/>
            <person name="Slobodkin A."/>
        </authorList>
    </citation>
    <scope>NUCLEOTIDE SEQUENCE [LARGE SCALE GENOMIC DNA]</scope>
    <source>
        <strain evidence="3 4">ST65</strain>
    </source>
</reference>
<name>A0A6G7PYF7_9BACT</name>
<protein>
    <submittedName>
        <fullName evidence="3">Methyl-accepting chemotaxis protein</fullName>
    </submittedName>
</protein>
<evidence type="ECO:0000313" key="3">
    <source>
        <dbReference type="EMBL" id="QIJ72617.1"/>
    </source>
</evidence>
<dbReference type="AlphaFoldDB" id="A0A6G7PYF7"/>
<keyword evidence="4" id="KW-1185">Reference proteome</keyword>
<evidence type="ECO:0000256" key="1">
    <source>
        <dbReference type="ARBA" id="ARBA00023224"/>
    </source>
</evidence>
<dbReference type="PRINTS" id="PR00260">
    <property type="entry name" value="CHEMTRNSDUCR"/>
</dbReference>
<dbReference type="GO" id="GO:0016020">
    <property type="term" value="C:membrane"/>
    <property type="evidence" value="ECO:0007669"/>
    <property type="project" value="InterPro"/>
</dbReference>
<dbReference type="InterPro" id="IPR003660">
    <property type="entry name" value="HAMP_dom"/>
</dbReference>
<dbReference type="EMBL" id="CP048877">
    <property type="protein sequence ID" value="QIJ72617.1"/>
    <property type="molecule type" value="Genomic_DNA"/>
</dbReference>
<dbReference type="Pfam" id="PF00672">
    <property type="entry name" value="HAMP"/>
    <property type="match status" value="1"/>
</dbReference>
<dbReference type="CDD" id="cd06225">
    <property type="entry name" value="HAMP"/>
    <property type="match status" value="1"/>
</dbReference>
<comment type="similarity">
    <text evidence="2">Belongs to the methyl-accepting chemotaxis (MCP) protein family.</text>
</comment>
<dbReference type="SMART" id="SM00283">
    <property type="entry name" value="MA"/>
    <property type="match status" value="1"/>
</dbReference>
<evidence type="ECO:0000256" key="2">
    <source>
        <dbReference type="ARBA" id="ARBA00029447"/>
    </source>
</evidence>
<dbReference type="InterPro" id="IPR004090">
    <property type="entry name" value="Chemotax_Me-accpt_rcpt"/>
</dbReference>
<dbReference type="KEGG" id="tav:G4V39_10175"/>
<dbReference type="GO" id="GO:0007165">
    <property type="term" value="P:signal transduction"/>
    <property type="evidence" value="ECO:0007669"/>
    <property type="project" value="UniProtKB-KW"/>
</dbReference>
<dbReference type="GO" id="GO:0004888">
    <property type="term" value="F:transmembrane signaling receptor activity"/>
    <property type="evidence" value="ECO:0007669"/>
    <property type="project" value="InterPro"/>
</dbReference>
<organism evidence="3 4">
    <name type="scientific">Thermosulfuriphilus ammonigenes</name>
    <dbReference type="NCBI Taxonomy" id="1936021"/>
    <lineage>
        <taxon>Bacteria</taxon>
        <taxon>Pseudomonadati</taxon>
        <taxon>Thermodesulfobacteriota</taxon>
        <taxon>Thermodesulfobacteria</taxon>
        <taxon>Thermodesulfobacteriales</taxon>
        <taxon>Thermodesulfobacteriaceae</taxon>
        <taxon>Thermosulfuriphilus</taxon>
    </lineage>
</organism>
<sequence length="486" mass="52753">MEQEILNRSLIVQEQLRSEKALRLWREILNAFAAYHKLSAEILYSPKVVDISQMSARVEKTVQSVSQKAASLPSSEARPLRSLADLLYDLDDAAATVMAIKKKVASSQKKVMADLKRLEGLLRGSSQDLGSRTAALLQESQDIVAQTVTFSLVVLALSLLCLGFLGSALTRSILKPIENLVEILQMMSRGDLTQRLKTNGRDELAQLAVSFNRFLDHITSLVREVKGSAEEVGGAAGDLDSMAKEMLGEAQGSLKASEEALGDTKALVEFMRETATMIDNLAQATREIAENTGLAAEEAQKLAESMNQSKEIIDQLSGRAQQIHSVVELIRSIADQTSLLALNATIEAARAGEAGKGFAVVAGEVKELARQTAEATEKIAPIIEAILQDIRAAVNSVAENVAATSRMQDAANTVATAVEEQTATYQEINRQVQSCQGSTEIVQERIAFLKSEAAKNLKEAQELTERARLLHRESQKLKETVTGLKV</sequence>
<dbReference type="GO" id="GO:0006935">
    <property type="term" value="P:chemotaxis"/>
    <property type="evidence" value="ECO:0007669"/>
    <property type="project" value="InterPro"/>
</dbReference>
<dbReference type="PANTHER" id="PTHR32089">
    <property type="entry name" value="METHYL-ACCEPTING CHEMOTAXIS PROTEIN MCPB"/>
    <property type="match status" value="1"/>
</dbReference>
<dbReference type="Pfam" id="PF00015">
    <property type="entry name" value="MCPsignal"/>
    <property type="match status" value="1"/>
</dbReference>
<dbReference type="PANTHER" id="PTHR32089:SF112">
    <property type="entry name" value="LYSOZYME-LIKE PROTEIN-RELATED"/>
    <property type="match status" value="1"/>
</dbReference>
<proteinExistence type="inferred from homology"/>